<accession>A0A9Q0GRA0</accession>
<feature type="region of interest" description="Disordered" evidence="1">
    <location>
        <begin position="268"/>
        <end position="291"/>
    </location>
</feature>
<keyword evidence="3" id="KW-1185">Reference proteome</keyword>
<feature type="compositionally biased region" description="Low complexity" evidence="1">
    <location>
        <begin position="659"/>
        <end position="668"/>
    </location>
</feature>
<organism evidence="2 3">
    <name type="scientific">Protea cynaroides</name>
    <dbReference type="NCBI Taxonomy" id="273540"/>
    <lineage>
        <taxon>Eukaryota</taxon>
        <taxon>Viridiplantae</taxon>
        <taxon>Streptophyta</taxon>
        <taxon>Embryophyta</taxon>
        <taxon>Tracheophyta</taxon>
        <taxon>Spermatophyta</taxon>
        <taxon>Magnoliopsida</taxon>
        <taxon>Proteales</taxon>
        <taxon>Proteaceae</taxon>
        <taxon>Protea</taxon>
    </lineage>
</organism>
<feature type="compositionally biased region" description="Polar residues" evidence="1">
    <location>
        <begin position="620"/>
        <end position="631"/>
    </location>
</feature>
<feature type="compositionally biased region" description="Basic residues" evidence="1">
    <location>
        <begin position="1285"/>
        <end position="1295"/>
    </location>
</feature>
<reference evidence="2" key="1">
    <citation type="journal article" date="2023" name="Plant J.">
        <title>The genome of the king protea, Protea cynaroides.</title>
        <authorList>
            <person name="Chang J."/>
            <person name="Duong T.A."/>
            <person name="Schoeman C."/>
            <person name="Ma X."/>
            <person name="Roodt D."/>
            <person name="Barker N."/>
            <person name="Li Z."/>
            <person name="Van de Peer Y."/>
            <person name="Mizrachi E."/>
        </authorList>
    </citation>
    <scope>NUCLEOTIDE SEQUENCE</scope>
    <source>
        <tissue evidence="2">Young leaves</tissue>
    </source>
</reference>
<dbReference type="InterPro" id="IPR019340">
    <property type="entry name" value="Histone_AcTrfase_su3"/>
</dbReference>
<protein>
    <submittedName>
        <fullName evidence="2">Uncharacterized protein</fullName>
    </submittedName>
</protein>
<feature type="region of interest" description="Disordered" evidence="1">
    <location>
        <begin position="590"/>
        <end position="670"/>
    </location>
</feature>
<evidence type="ECO:0000313" key="2">
    <source>
        <dbReference type="EMBL" id="KAJ4952124.1"/>
    </source>
</evidence>
<dbReference type="Proteomes" id="UP001141806">
    <property type="component" value="Unassembled WGS sequence"/>
</dbReference>
<feature type="compositionally biased region" description="Basic and acidic residues" evidence="1">
    <location>
        <begin position="442"/>
        <end position="457"/>
    </location>
</feature>
<proteinExistence type="predicted"/>
<feature type="region of interest" description="Disordered" evidence="1">
    <location>
        <begin position="497"/>
        <end position="564"/>
    </location>
</feature>
<dbReference type="PANTHER" id="PTHR31115:SF3">
    <property type="entry name" value="EXPRESSED PROTEIN"/>
    <property type="match status" value="1"/>
</dbReference>
<feature type="compositionally biased region" description="Polar residues" evidence="1">
    <location>
        <begin position="469"/>
        <end position="478"/>
    </location>
</feature>
<gene>
    <name evidence="2" type="ORF">NE237_028956</name>
</gene>
<feature type="region of interest" description="Disordered" evidence="1">
    <location>
        <begin position="1185"/>
        <end position="1211"/>
    </location>
</feature>
<feature type="compositionally biased region" description="Polar residues" evidence="1">
    <location>
        <begin position="417"/>
        <end position="440"/>
    </location>
</feature>
<comment type="caution">
    <text evidence="2">The sequence shown here is derived from an EMBL/GenBank/DDBJ whole genome shotgun (WGS) entry which is preliminary data.</text>
</comment>
<evidence type="ECO:0000256" key="1">
    <source>
        <dbReference type="SAM" id="MobiDB-lite"/>
    </source>
</evidence>
<dbReference type="Pfam" id="PF10198">
    <property type="entry name" value="Ada3"/>
    <property type="match status" value="1"/>
</dbReference>
<dbReference type="PANTHER" id="PTHR31115">
    <property type="entry name" value="OS05G0107300 PROTEIN"/>
    <property type="match status" value="1"/>
</dbReference>
<sequence>MWTPIQVIKLAVKAYKEFANVSFNINEGNDRPCPFPVSKPVKERTVAPKISGKFRGSNTTVLRVLGKISAMAGSSSSGNPDRPTYPSMQRGMYAPASQDRSGRFCEGMDHRILSTLPIMSRSSSSVTQGDVINFFHGLPFNTKSMSLDHRAPKQGEVKRVIASALGVSLDDSPSLSLNGKPLPASLLEELKRARDNISESSNRARERLKTLDEVLSKFDKCFPSISARKRARVDISLSDRSTASLLCDRAVVGGNTVKLVTQSHMMSSNFDLDPQKSEGRSQKTKSAVPNKRMRTSMVDVRMNARANDLARSPVPMNKDKETVRFANNGAVPSEEKDRTLSIGVDGWEKSKMRKKRSGIKLDACTSTVLTRHVDGDRESKWTMQQRLVTDARPRLSNAHGFRFTPANGASGGGKVDVTSQQNGLGLRSSSTRTDQDNGSLPNDRKDRPLGSEKERVNLKAVNRAPRSGSCMTPKSSPSAHRAIGVPDEWELSQCMNKVPGVSGASNRKRPPSTRSSSPPVAHWAGQRPQKTSRVARRTNLVPPVPAQDETPTSDTGSLAAGNGNGLGFPRRLSINVSQQVKVKGDLLSSAALSESEESGAAEIKSGDMGKKSGGPDERTGQNVQKVSTLVKSSRKNKVSTDEELGDGLRRQGRTKRSFTSTMSSMPMTGDKLDNVVTAKQLRSTRLGLEKTESKAGRPPTKKLSDRKAYKRPRFAMNGGAVNFHGELDDGHEELLAAAKAAINPSYACSSPFWRQMEPLFGFVSAEDVSCLKQQISLTNKSAMDTNVSISQNLKGDFGISLREPTVGPVGRGGCGTVLNGLGSIECGGDTELRNEKKPDEYSSEQLFLEIRNHNVIPLCERLIAALISEEEYDGFCSRGDEDLNFNIYGTSSELDEEFKSNSLSQTELGNLQTVARATSNGYRIRATRRYLDQMEHGDMRDVDVLADTTSGIISNFRHSLNGLQPDQAVMPVKACSELQYQKMTMNERLLLELQSIGIFPEPVPALAQQEDDEISEDISRYWEKLRDLINKKKTLFLGLESSVSEERETQEREIERIALDKLVGMAYEKYMACWGPHVSGGKNSSSKMAKHGALSFIKRTLERCQNYEDTGKSCFNEPVFKDLFHSVPSCINDAECIDTLAGGEPANPCADTHSCPSEVRVSASVDLHQTPSATSRLWQNIDAREKNPSDVFRPGNHLSKPTTGKDETWSSRAKKRELLLDELVGGTGGSSLRAPSGIGSALVSGTKRKRSEREREGKGHNRDLSSRNGTGKIGRPALGNVKGERKSKTKPKQKTTHLSASANGPLGKASKPPKAVLPTVPKASEMASGSNIKKSDELSLETLNDSEGIDLSNLQLPGMDVLGGQGQDLGLWLTIDDDGLQDDDFMGLEIPMDDLSDLKMMV</sequence>
<feature type="compositionally biased region" description="Basic and acidic residues" evidence="1">
    <location>
        <begin position="1251"/>
        <end position="1265"/>
    </location>
</feature>
<name>A0A9Q0GRA0_9MAGN</name>
<feature type="region of interest" description="Disordered" evidence="1">
    <location>
        <begin position="1226"/>
        <end position="1333"/>
    </location>
</feature>
<feature type="region of interest" description="Disordered" evidence="1">
    <location>
        <begin position="398"/>
        <end position="481"/>
    </location>
</feature>
<evidence type="ECO:0000313" key="3">
    <source>
        <dbReference type="Proteomes" id="UP001141806"/>
    </source>
</evidence>
<dbReference type="EMBL" id="JAMYWD010000012">
    <property type="protein sequence ID" value="KAJ4952124.1"/>
    <property type="molecule type" value="Genomic_DNA"/>
</dbReference>
<feature type="compositionally biased region" description="Basic and acidic residues" evidence="1">
    <location>
        <begin position="604"/>
        <end position="619"/>
    </location>
</feature>
<dbReference type="OrthoDB" id="1915143at2759"/>